<feature type="region of interest" description="Disordered" evidence="2">
    <location>
        <begin position="586"/>
        <end position="661"/>
    </location>
</feature>
<keyword evidence="4" id="KW-1185">Reference proteome</keyword>
<feature type="compositionally biased region" description="Basic residues" evidence="2">
    <location>
        <begin position="7"/>
        <end position="17"/>
    </location>
</feature>
<accession>A0A9P3H3G1</accession>
<feature type="compositionally biased region" description="Low complexity" evidence="2">
    <location>
        <begin position="178"/>
        <end position="195"/>
    </location>
</feature>
<name>A0A9P3H3G1_9FUNG</name>
<feature type="compositionally biased region" description="Polar residues" evidence="2">
    <location>
        <begin position="593"/>
        <end position="605"/>
    </location>
</feature>
<feature type="compositionally biased region" description="Low complexity" evidence="2">
    <location>
        <begin position="891"/>
        <end position="903"/>
    </location>
</feature>
<gene>
    <name evidence="3" type="ORF">EMPS_01363</name>
</gene>
<keyword evidence="1" id="KW-0175">Coiled coil</keyword>
<feature type="region of interest" description="Disordered" evidence="2">
    <location>
        <begin position="303"/>
        <end position="329"/>
    </location>
</feature>
<evidence type="ECO:0000256" key="1">
    <source>
        <dbReference type="SAM" id="Coils"/>
    </source>
</evidence>
<dbReference type="AlphaFoldDB" id="A0A9P3H3G1"/>
<feature type="region of interest" description="Disordered" evidence="2">
    <location>
        <begin position="887"/>
        <end position="920"/>
    </location>
</feature>
<reference evidence="3" key="2">
    <citation type="journal article" date="2022" name="Microbiol. Resour. Announc.">
        <title>Whole-Genome Sequence of Entomortierella parvispora E1425, a Mucoromycotan Fungus Associated with Burkholderiaceae-Related Endosymbiotic Bacteria.</title>
        <authorList>
            <person name="Herlambang A."/>
            <person name="Guo Y."/>
            <person name="Takashima Y."/>
            <person name="Narisawa K."/>
            <person name="Ohta H."/>
            <person name="Nishizawa T."/>
        </authorList>
    </citation>
    <scope>NUCLEOTIDE SEQUENCE</scope>
    <source>
        <strain evidence="3">E1425</strain>
    </source>
</reference>
<feature type="region of interest" description="Disordered" evidence="2">
    <location>
        <begin position="386"/>
        <end position="412"/>
    </location>
</feature>
<organism evidence="3 4">
    <name type="scientific">Entomortierella parvispora</name>
    <dbReference type="NCBI Taxonomy" id="205924"/>
    <lineage>
        <taxon>Eukaryota</taxon>
        <taxon>Fungi</taxon>
        <taxon>Fungi incertae sedis</taxon>
        <taxon>Mucoromycota</taxon>
        <taxon>Mortierellomycotina</taxon>
        <taxon>Mortierellomycetes</taxon>
        <taxon>Mortierellales</taxon>
        <taxon>Mortierellaceae</taxon>
        <taxon>Entomortierella</taxon>
    </lineage>
</organism>
<protein>
    <submittedName>
        <fullName evidence="3">Uncharacterized protein</fullName>
    </submittedName>
</protein>
<feature type="region of interest" description="Disordered" evidence="2">
    <location>
        <begin position="1"/>
        <end position="74"/>
    </location>
</feature>
<comment type="caution">
    <text evidence="3">The sequence shown here is derived from an EMBL/GenBank/DDBJ whole genome shotgun (WGS) entry which is preliminary data.</text>
</comment>
<evidence type="ECO:0000313" key="3">
    <source>
        <dbReference type="EMBL" id="GJJ69017.1"/>
    </source>
</evidence>
<feature type="region of interest" description="Disordered" evidence="2">
    <location>
        <begin position="169"/>
        <end position="195"/>
    </location>
</feature>
<proteinExistence type="predicted"/>
<feature type="compositionally biased region" description="Basic and acidic residues" evidence="2">
    <location>
        <begin position="36"/>
        <end position="53"/>
    </location>
</feature>
<reference evidence="3" key="1">
    <citation type="submission" date="2021-11" db="EMBL/GenBank/DDBJ databases">
        <authorList>
            <person name="Herlambang A."/>
            <person name="Guo Y."/>
            <person name="Takashima Y."/>
            <person name="Nishizawa T."/>
        </authorList>
    </citation>
    <scope>NUCLEOTIDE SEQUENCE</scope>
    <source>
        <strain evidence="3">E1425</strain>
    </source>
</reference>
<feature type="compositionally biased region" description="Polar residues" evidence="2">
    <location>
        <begin position="811"/>
        <end position="824"/>
    </location>
</feature>
<feature type="region of interest" description="Disordered" evidence="2">
    <location>
        <begin position="1042"/>
        <end position="1075"/>
    </location>
</feature>
<dbReference type="OrthoDB" id="66510at2759"/>
<feature type="compositionally biased region" description="Polar residues" evidence="2">
    <location>
        <begin position="619"/>
        <end position="630"/>
    </location>
</feature>
<dbReference type="EMBL" id="BQFW01000002">
    <property type="protein sequence ID" value="GJJ69017.1"/>
    <property type="molecule type" value="Genomic_DNA"/>
</dbReference>
<feature type="compositionally biased region" description="Low complexity" evidence="2">
    <location>
        <begin position="54"/>
        <end position="63"/>
    </location>
</feature>
<feature type="region of interest" description="Disordered" evidence="2">
    <location>
        <begin position="935"/>
        <end position="954"/>
    </location>
</feature>
<feature type="compositionally biased region" description="Basic and acidic residues" evidence="2">
    <location>
        <begin position="306"/>
        <end position="329"/>
    </location>
</feature>
<evidence type="ECO:0000313" key="4">
    <source>
        <dbReference type="Proteomes" id="UP000827284"/>
    </source>
</evidence>
<feature type="compositionally biased region" description="Basic and acidic residues" evidence="2">
    <location>
        <begin position="796"/>
        <end position="810"/>
    </location>
</feature>
<sequence>MAVALQPKKKLKSRSRQRNSSSRLFEEDEDTAIVSRLEREPWQPDLLLERQSDSNKSSSLLDSNTRRSPSMPTLLAGGSFEELVASNETTTTTTTVGNGGGFQGVIPVIIKSPASVITTADSDCVDSIFEDMAPKKISGIQEYLQQTHAEQEQQRQHQKELQLQYQLPSHIQKKQEHQQQQQQQNQQEQPHPQQQELELELEQQRQPRQQKRQQDYQRHLQYRNSFHGESTPFLHLEETEQQNLREHHGFENEQHMAGSSFMPPRPLSTHEPRMTMMAMMLESDGSPLSKTASDNEVTRSCLREALSNHDKVSKRERKREREREREREGGRDVIDSLLSLKNIAMLALDNLLQQVVSAVTASDPVYNPDETTLKARAIFRESSLSLSSPALSNGPMQQSKDDSLQKSETTTSIQSPVLVGAPLTKSSSVVQKSISQTPIAGMATSSLERLDELARKVDQLTVVVSDDSQPHLSQQYSNVLHEPLDIPTRRQDVSYSSPADTVSSTRSLTSTAAATRIEPALIFESQEYQLACTLAALLACIYRILNRMQEPRIPLRTESADSGLDQASRLWKRLSSNSFGRITSSHSIKHHLPSSSSANNLVDHSTPTEKKKQAAASVHSGTNGWMQSINRQVRTLRSRRTQSTSHIEVPTRSLDSGKRPSRLFGIGSSSNVGLHPVDAAQSKKARELEQDWGELDKLMEEMTQLWRSAEGLQEQEEEVNNLESRKQIKTIREGIEEDELNPFHDSHQQSVVESSLSDYRAAERDTFDQQTLDMAVVDDLPEYDDAPQYRTLEKQEFSEGLNEKTQDQGDLRTQSLTRETSRGTLSGGLEDEKTRFDLSNVMSAIERLCRVTPRLDNQRVQLSPSQKRQMAQADVAGTIEKLSKGRWENQRAYSASAASTSRRVQQEQDRQLKQHEDREMTRDLNKLVNQIVESSKTDISSQRAEMSPRQQWKMEGARIGDRIERGEKMRLSDQDWNSPEKVLLMDMTRLTNALYLQSSSTQAFATQRFTLTEDKERNMALQGIISKIERLSDRRLENQDALPASKAKHPYPSPPFQPLESDQDQMPRRCNKKLDEENLKAQELQQMLDQVVGSGGGAMRKSALASQRAEFSSGPKV</sequence>
<evidence type="ECO:0000256" key="2">
    <source>
        <dbReference type="SAM" id="MobiDB-lite"/>
    </source>
</evidence>
<feature type="coiled-coil region" evidence="1">
    <location>
        <begin position="705"/>
        <end position="732"/>
    </location>
</feature>
<dbReference type="Proteomes" id="UP000827284">
    <property type="component" value="Unassembled WGS sequence"/>
</dbReference>
<feature type="region of interest" description="Disordered" evidence="2">
    <location>
        <begin position="796"/>
        <end position="830"/>
    </location>
</feature>
<feature type="compositionally biased region" description="Basic and acidic residues" evidence="2">
    <location>
        <begin position="904"/>
        <end position="920"/>
    </location>
</feature>
<feature type="region of interest" description="Disordered" evidence="2">
    <location>
        <begin position="1092"/>
        <end position="1117"/>
    </location>
</feature>
<feature type="compositionally biased region" description="Polar residues" evidence="2">
    <location>
        <begin position="935"/>
        <end position="950"/>
    </location>
</feature>